<name>A0ACC2IH58_9PLEO</name>
<dbReference type="EMBL" id="JAPHNI010000189">
    <property type="protein sequence ID" value="KAJ8114515.1"/>
    <property type="molecule type" value="Genomic_DNA"/>
</dbReference>
<protein>
    <submittedName>
        <fullName evidence="1">Uncharacterized protein</fullName>
    </submittedName>
</protein>
<evidence type="ECO:0000313" key="2">
    <source>
        <dbReference type="Proteomes" id="UP001153331"/>
    </source>
</evidence>
<accession>A0ACC2IH58</accession>
<organism evidence="1 2">
    <name type="scientific">Boeremia exigua</name>
    <dbReference type="NCBI Taxonomy" id="749465"/>
    <lineage>
        <taxon>Eukaryota</taxon>
        <taxon>Fungi</taxon>
        <taxon>Dikarya</taxon>
        <taxon>Ascomycota</taxon>
        <taxon>Pezizomycotina</taxon>
        <taxon>Dothideomycetes</taxon>
        <taxon>Pleosporomycetidae</taxon>
        <taxon>Pleosporales</taxon>
        <taxon>Pleosporineae</taxon>
        <taxon>Didymellaceae</taxon>
        <taxon>Boeremia</taxon>
    </lineage>
</organism>
<keyword evidence="2" id="KW-1185">Reference proteome</keyword>
<dbReference type="Proteomes" id="UP001153331">
    <property type="component" value="Unassembled WGS sequence"/>
</dbReference>
<proteinExistence type="predicted"/>
<comment type="caution">
    <text evidence="1">The sequence shown here is derived from an EMBL/GenBank/DDBJ whole genome shotgun (WGS) entry which is preliminary data.</text>
</comment>
<gene>
    <name evidence="1" type="ORF">OPT61_g3624</name>
</gene>
<sequence>MPQSRVIHETDGVLAGLEGPEDRGCAYTSTSRPAAAPSIFKAFAISRQALSLFTSLALANEYAAIPGHAILPPGSPPNFSAKAFEAVFTTAIRTAKRTTTALLQAYRSWSIPIGSGSSSSLVAAMTHEIVDNPLTEAEIGTSETRLNAQTDSVSKKRKNAQDSDANKKPKVQENRAIYVSNLPRDTNEHEIEEEFKKYGIIDQGADGNKRIKMYTDDEGNFNGDCLIVYFKKESVDLAIRMMDDYFFRIEDQSQGTIRVKEADFSYKKHKDGDVIASKLTRKDKKASERNRAELNRHSKLAEWSDNEEEVAETFAPKKNKWAKVCILRHAFTLAELDEDPAALLEIKEDMREEAEKFGDVTNVTLYDKEEDGIIAVRFKEFEGAEKFRDANNGRHFGGLKLEATLAEDKPKFKKSARGEEPDSDEEERNLEKLARQQ</sequence>
<reference evidence="1" key="1">
    <citation type="submission" date="2022-11" db="EMBL/GenBank/DDBJ databases">
        <title>Genome Sequence of Boeremia exigua.</title>
        <authorList>
            <person name="Buettner E."/>
        </authorList>
    </citation>
    <scope>NUCLEOTIDE SEQUENCE</scope>
    <source>
        <strain evidence="1">CU02</strain>
    </source>
</reference>
<evidence type="ECO:0000313" key="1">
    <source>
        <dbReference type="EMBL" id="KAJ8114515.1"/>
    </source>
</evidence>